<protein>
    <submittedName>
        <fullName evidence="1">Uncharacterized protein</fullName>
    </submittedName>
</protein>
<sequence>MAQTQQEWSVRRQGETRRSNRTTAPGEHREEREPRRWKSQGRPVDAKESVKEKIEPRSVEGISYPASSFR</sequence>
<organism evidence="1 2">
    <name type="scientific">Populus alba</name>
    <name type="common">White poplar</name>
    <dbReference type="NCBI Taxonomy" id="43335"/>
    <lineage>
        <taxon>Eukaryota</taxon>
        <taxon>Viridiplantae</taxon>
        <taxon>Streptophyta</taxon>
        <taxon>Embryophyta</taxon>
        <taxon>Tracheophyta</taxon>
        <taxon>Spermatophyta</taxon>
        <taxon>Magnoliopsida</taxon>
        <taxon>eudicotyledons</taxon>
        <taxon>Gunneridae</taxon>
        <taxon>Pentapetalae</taxon>
        <taxon>rosids</taxon>
        <taxon>fabids</taxon>
        <taxon>Malpighiales</taxon>
        <taxon>Salicaceae</taxon>
        <taxon>Saliceae</taxon>
        <taxon>Populus</taxon>
    </lineage>
</organism>
<gene>
    <name evidence="1" type="ORF">D5086_014156</name>
</gene>
<keyword evidence="2" id="KW-1185">Reference proteome</keyword>
<dbReference type="EMBL" id="RCHU02000006">
    <property type="protein sequence ID" value="KAL3587289.1"/>
    <property type="molecule type" value="Genomic_DNA"/>
</dbReference>
<dbReference type="Proteomes" id="UP000309997">
    <property type="component" value="Unassembled WGS sequence"/>
</dbReference>
<evidence type="ECO:0000313" key="1">
    <source>
        <dbReference type="EMBL" id="KAL3587289.1"/>
    </source>
</evidence>
<name>A0ACC4C716_POPAL</name>
<proteinExistence type="predicted"/>
<accession>A0ACC4C716</accession>
<comment type="caution">
    <text evidence="1">The sequence shown here is derived from an EMBL/GenBank/DDBJ whole genome shotgun (WGS) entry which is preliminary data.</text>
</comment>
<evidence type="ECO:0000313" key="2">
    <source>
        <dbReference type="Proteomes" id="UP000309997"/>
    </source>
</evidence>
<reference evidence="1 2" key="1">
    <citation type="journal article" date="2024" name="Plant Biotechnol. J.">
        <title>Genome and CRISPR/Cas9 system of a widespread forest tree (Populus alba) in the world.</title>
        <authorList>
            <person name="Liu Y.J."/>
            <person name="Jiang P.F."/>
            <person name="Han X.M."/>
            <person name="Li X.Y."/>
            <person name="Wang H.M."/>
            <person name="Wang Y.J."/>
            <person name="Wang X.X."/>
            <person name="Zeng Q.Y."/>
        </authorList>
    </citation>
    <scope>NUCLEOTIDE SEQUENCE [LARGE SCALE GENOMIC DNA]</scope>
    <source>
        <strain evidence="2">cv. PAL-ZL1</strain>
    </source>
</reference>